<gene>
    <name evidence="1" type="ORF">IMCC12053_524</name>
</gene>
<dbReference type="EMBL" id="CP012023">
    <property type="protein sequence ID" value="ALI54473.1"/>
    <property type="molecule type" value="Genomic_DNA"/>
</dbReference>
<name>A0A0P0A8X7_9RHOB</name>
<dbReference type="AlphaFoldDB" id="A0A0P0A8X7"/>
<keyword evidence="2" id="KW-1185">Reference proteome</keyword>
<sequence>MTPEHGTKPVPYRIDGGSFLRKFLVRLIAILLGLAIIGLVGYAYVGDLSPERGEKSVPVSVTFD</sequence>
<reference evidence="1 2" key="1">
    <citation type="submission" date="2015-05" db="EMBL/GenBank/DDBJ databases">
        <authorList>
            <person name="Wang D.B."/>
            <person name="Wang M."/>
        </authorList>
    </citation>
    <scope>NUCLEOTIDE SEQUENCE [LARGE SCALE GENOMIC DNA]</scope>
    <source>
        <strain evidence="1 2">IMCC 12053</strain>
    </source>
</reference>
<evidence type="ECO:0000313" key="2">
    <source>
        <dbReference type="Proteomes" id="UP000064920"/>
    </source>
</evidence>
<protein>
    <submittedName>
        <fullName evidence="1">Uncharacterized protein</fullName>
    </submittedName>
</protein>
<proteinExistence type="predicted"/>
<evidence type="ECO:0000313" key="1">
    <source>
        <dbReference type="EMBL" id="ALI54473.1"/>
    </source>
</evidence>
<dbReference type="KEGG" id="cmar:IMCC12053_524"/>
<dbReference type="Proteomes" id="UP000064920">
    <property type="component" value="Chromosome"/>
</dbReference>
<dbReference type="STRING" id="1397108.IMCC12053_524"/>
<accession>A0A0P0A8X7</accession>
<organism evidence="1 2">
    <name type="scientific">Celeribacter marinus</name>
    <dbReference type="NCBI Taxonomy" id="1397108"/>
    <lineage>
        <taxon>Bacteria</taxon>
        <taxon>Pseudomonadati</taxon>
        <taxon>Pseudomonadota</taxon>
        <taxon>Alphaproteobacteria</taxon>
        <taxon>Rhodobacterales</taxon>
        <taxon>Roseobacteraceae</taxon>
        <taxon>Celeribacter</taxon>
    </lineage>
</organism>
<dbReference type="PATRIC" id="fig|1397108.4.peg.541"/>